<evidence type="ECO:0000256" key="2">
    <source>
        <dbReference type="ARBA" id="ARBA00008361"/>
    </source>
</evidence>
<evidence type="ECO:0000256" key="4">
    <source>
        <dbReference type="ARBA" id="ARBA00022589"/>
    </source>
</evidence>
<gene>
    <name evidence="10" type="ORF">VKT23_010808</name>
</gene>
<evidence type="ECO:0000256" key="7">
    <source>
        <dbReference type="ARBA" id="ARBA00039094"/>
    </source>
</evidence>
<comment type="caution">
    <text evidence="10">The sequence shown here is derived from an EMBL/GenBank/DDBJ whole genome shotgun (WGS) entry which is preliminary data.</text>
</comment>
<keyword evidence="4" id="KW-0017">Alkaloid metabolism</keyword>
<evidence type="ECO:0000256" key="5">
    <source>
        <dbReference type="ARBA" id="ARBA00022603"/>
    </source>
</evidence>
<dbReference type="EC" id="2.1.1.261" evidence="7"/>
<dbReference type="NCBIfam" id="TIGR03439">
    <property type="entry name" value="methyl_EasF"/>
    <property type="match status" value="1"/>
</dbReference>
<dbReference type="InterPro" id="IPR029063">
    <property type="entry name" value="SAM-dependent_MTases_sf"/>
</dbReference>
<keyword evidence="11" id="KW-1185">Reference proteome</keyword>
<comment type="subunit">
    <text evidence="3">Homodimer.</text>
</comment>
<dbReference type="InterPro" id="IPR017804">
    <property type="entry name" value="MeTrfase_EgtD-like"/>
</dbReference>
<dbReference type="PANTHER" id="PTHR43397">
    <property type="entry name" value="ERGOTHIONEINE BIOSYNTHESIS PROTEIN 1"/>
    <property type="match status" value="1"/>
</dbReference>
<proteinExistence type="inferred from homology"/>
<accession>A0ABR1JDM0</accession>
<evidence type="ECO:0000256" key="8">
    <source>
        <dbReference type="ARBA" id="ARBA00049425"/>
    </source>
</evidence>
<evidence type="ECO:0000256" key="6">
    <source>
        <dbReference type="ARBA" id="ARBA00022679"/>
    </source>
</evidence>
<comment type="pathway">
    <text evidence="1">Alkaloid biosynthesis; ergot alkaloid biosynthesis.</text>
</comment>
<dbReference type="PANTHER" id="PTHR43397:SF1">
    <property type="entry name" value="ERGOTHIONEINE BIOSYNTHESIS PROTEIN 1"/>
    <property type="match status" value="1"/>
</dbReference>
<evidence type="ECO:0000313" key="10">
    <source>
        <dbReference type="EMBL" id="KAK7455776.1"/>
    </source>
</evidence>
<evidence type="ECO:0000259" key="9">
    <source>
        <dbReference type="Pfam" id="PF10017"/>
    </source>
</evidence>
<dbReference type="Proteomes" id="UP001498398">
    <property type="component" value="Unassembled WGS sequence"/>
</dbReference>
<dbReference type="Pfam" id="PF10017">
    <property type="entry name" value="Methyltransf_33"/>
    <property type="match status" value="1"/>
</dbReference>
<dbReference type="PIRSF" id="PIRSF018005">
    <property type="entry name" value="UCP018005"/>
    <property type="match status" value="1"/>
</dbReference>
<comment type="similarity">
    <text evidence="2">Belongs to the methyltransferase superfamily.</text>
</comment>
<dbReference type="Gene3D" id="3.40.50.150">
    <property type="entry name" value="Vaccinia Virus protein VP39"/>
    <property type="match status" value="1"/>
</dbReference>
<evidence type="ECO:0000313" key="11">
    <source>
        <dbReference type="Proteomes" id="UP001498398"/>
    </source>
</evidence>
<dbReference type="InterPro" id="IPR017805">
    <property type="entry name" value="SAM_MeTrfase_EasF-type_put"/>
</dbReference>
<feature type="domain" description="Histidine-specific methyltransferase SAM-dependent" evidence="9">
    <location>
        <begin position="24"/>
        <end position="352"/>
    </location>
</feature>
<reference evidence="10 11" key="1">
    <citation type="submission" date="2024-01" db="EMBL/GenBank/DDBJ databases">
        <title>A draft genome for the cacao thread blight pathogen Marasmiellus scandens.</title>
        <authorList>
            <person name="Baruah I.K."/>
            <person name="Leung J."/>
            <person name="Bukari Y."/>
            <person name="Amoako-Attah I."/>
            <person name="Meinhardt L.W."/>
            <person name="Bailey B.A."/>
            <person name="Cohen S.P."/>
        </authorList>
    </citation>
    <scope>NUCLEOTIDE SEQUENCE [LARGE SCALE GENOMIC DNA]</scope>
    <source>
        <strain evidence="10 11">GH-19</strain>
    </source>
</reference>
<comment type="catalytic activity">
    <reaction evidence="8">
        <text>4-(3-methylbut-2-enyl)-L-tryptophan + S-adenosyl-L-methionine = 4-(3-methylbut-2-enyl)-L-abrine + S-adenosyl-L-homocysteine + H(+)</text>
        <dbReference type="Rhea" id="RHEA:34435"/>
        <dbReference type="ChEBI" id="CHEBI:15378"/>
        <dbReference type="ChEBI" id="CHEBI:57856"/>
        <dbReference type="ChEBI" id="CHEBI:58209"/>
        <dbReference type="ChEBI" id="CHEBI:59789"/>
        <dbReference type="ChEBI" id="CHEBI:67248"/>
        <dbReference type="EC" id="2.1.1.261"/>
    </reaction>
</comment>
<dbReference type="InterPro" id="IPR051128">
    <property type="entry name" value="EgtD_Methyltrsf_superfamily"/>
</dbReference>
<organism evidence="10 11">
    <name type="scientific">Marasmiellus scandens</name>
    <dbReference type="NCBI Taxonomy" id="2682957"/>
    <lineage>
        <taxon>Eukaryota</taxon>
        <taxon>Fungi</taxon>
        <taxon>Dikarya</taxon>
        <taxon>Basidiomycota</taxon>
        <taxon>Agaricomycotina</taxon>
        <taxon>Agaricomycetes</taxon>
        <taxon>Agaricomycetidae</taxon>
        <taxon>Agaricales</taxon>
        <taxon>Marasmiineae</taxon>
        <taxon>Omphalotaceae</taxon>
        <taxon>Marasmiellus</taxon>
    </lineage>
</organism>
<dbReference type="EMBL" id="JBANRG010000022">
    <property type="protein sequence ID" value="KAK7455776.1"/>
    <property type="molecule type" value="Genomic_DNA"/>
</dbReference>
<protein>
    <recommendedName>
        <fullName evidence="7">4-dimethylallyltryptophan N-methyltransferase</fullName>
        <ecNumber evidence="7">2.1.1.261</ecNumber>
    </recommendedName>
</protein>
<dbReference type="InterPro" id="IPR019257">
    <property type="entry name" value="MeTrfase_dom"/>
</dbReference>
<keyword evidence="5" id="KW-0489">Methyltransferase</keyword>
<keyword evidence="6" id="KW-0808">Transferase</keyword>
<evidence type="ECO:0000256" key="3">
    <source>
        <dbReference type="ARBA" id="ARBA00011738"/>
    </source>
</evidence>
<sequence>MTSPIEVLDIRSQTDSSIFSFKLRSDILAGLSKPSGQRVIPSECLYDEVGLKIYNEVVSTWTEYYPYRAEMDIWKHHADNIAQSMSKSQVGGQRIIIEFGAGSLDKTSLLLLALARTCARESVPASITYYALDLEQSELDRTLNDLENNIGEELCGKITLKGLWGTYDDAIRILNTNEHNFDNHVPIHILFLGGTIGNFTKGTDDRGFLRSIPLNSARGDTLLLGLDQAKSPEVFERAYGFESARPWIMNGLPAAGKVLGKPELFKDGHWERYAKYNIELGRFEAGYVSKFDQTLDIPSLGETLFTKGEVIIVSFSNKYMESEVEVLFKDGNLSNIKSWMNEEFKYMLALLNRF</sequence>
<evidence type="ECO:0000256" key="1">
    <source>
        <dbReference type="ARBA" id="ARBA00005107"/>
    </source>
</evidence>
<name>A0ABR1JDM0_9AGAR</name>